<dbReference type="InterPro" id="IPR000160">
    <property type="entry name" value="GGDEF_dom"/>
</dbReference>
<dbReference type="InterPro" id="IPR052155">
    <property type="entry name" value="Biofilm_reg_signaling"/>
</dbReference>
<dbReference type="PROSITE" id="PS50885">
    <property type="entry name" value="HAMP"/>
    <property type="match status" value="1"/>
</dbReference>
<protein>
    <submittedName>
        <fullName evidence="10">Cyclic di-GMP phosphodiesterase Gmr</fullName>
        <ecNumber evidence="10">3.1.4.52</ecNumber>
    </submittedName>
</protein>
<dbReference type="InterPro" id="IPR013655">
    <property type="entry name" value="PAS_fold_3"/>
</dbReference>
<dbReference type="GO" id="GO:0005886">
    <property type="term" value="C:plasma membrane"/>
    <property type="evidence" value="ECO:0007669"/>
    <property type="project" value="UniProtKB-SubCell"/>
</dbReference>
<dbReference type="RefSeq" id="WP_077847475.1">
    <property type="nucleotide sequence ID" value="NZ_LZZM01000153.1"/>
</dbReference>
<name>A0A1S8THS0_9CLOT</name>
<evidence type="ECO:0000256" key="2">
    <source>
        <dbReference type="ARBA" id="ARBA00022475"/>
    </source>
</evidence>
<keyword evidence="2" id="KW-1003">Cell membrane</keyword>
<organism evidence="10 11">
    <name type="scientific">Clostridium puniceum</name>
    <dbReference type="NCBI Taxonomy" id="29367"/>
    <lineage>
        <taxon>Bacteria</taxon>
        <taxon>Bacillati</taxon>
        <taxon>Bacillota</taxon>
        <taxon>Clostridia</taxon>
        <taxon>Eubacteriales</taxon>
        <taxon>Clostridiaceae</taxon>
        <taxon>Clostridium</taxon>
    </lineage>
</organism>
<dbReference type="OrthoDB" id="9804747at2"/>
<dbReference type="PANTHER" id="PTHR44757:SF2">
    <property type="entry name" value="BIOFILM ARCHITECTURE MAINTENANCE PROTEIN MBAA"/>
    <property type="match status" value="1"/>
</dbReference>
<dbReference type="SUPFAM" id="SSF55785">
    <property type="entry name" value="PYP-like sensor domain (PAS domain)"/>
    <property type="match status" value="2"/>
</dbReference>
<feature type="transmembrane region" description="Helical" evidence="6">
    <location>
        <begin position="295"/>
        <end position="316"/>
    </location>
</feature>
<feature type="domain" description="GGDEF" evidence="9">
    <location>
        <begin position="665"/>
        <end position="798"/>
    </location>
</feature>
<dbReference type="InterPro" id="IPR043128">
    <property type="entry name" value="Rev_trsase/Diguanyl_cyclase"/>
</dbReference>
<proteinExistence type="predicted"/>
<dbReference type="Gene3D" id="3.30.70.270">
    <property type="match status" value="1"/>
</dbReference>
<dbReference type="AlphaFoldDB" id="A0A1S8THS0"/>
<dbReference type="Pfam" id="PF02743">
    <property type="entry name" value="dCache_1"/>
    <property type="match status" value="1"/>
</dbReference>
<dbReference type="InterPro" id="IPR001610">
    <property type="entry name" value="PAC"/>
</dbReference>
<reference evidence="10 11" key="1">
    <citation type="submission" date="2016-05" db="EMBL/GenBank/DDBJ databases">
        <title>Microbial solvent formation.</title>
        <authorList>
            <person name="Poehlein A."/>
            <person name="Montoya Solano J.D."/>
            <person name="Flitsch S."/>
            <person name="Krabben P."/>
            <person name="Duerre P."/>
            <person name="Daniel R."/>
        </authorList>
    </citation>
    <scope>NUCLEOTIDE SEQUENCE [LARGE SCALE GENOMIC DNA]</scope>
    <source>
        <strain evidence="10 11">DSM 2619</strain>
    </source>
</reference>
<evidence type="ECO:0000313" key="11">
    <source>
        <dbReference type="Proteomes" id="UP000190890"/>
    </source>
</evidence>
<dbReference type="Proteomes" id="UP000190890">
    <property type="component" value="Unassembled WGS sequence"/>
</dbReference>
<dbReference type="InterPro" id="IPR033479">
    <property type="entry name" value="dCache_1"/>
</dbReference>
<dbReference type="NCBIfam" id="TIGR00229">
    <property type="entry name" value="sensory_box"/>
    <property type="match status" value="2"/>
</dbReference>
<keyword evidence="3 6" id="KW-0812">Transmembrane</keyword>
<keyword evidence="4 6" id="KW-1133">Transmembrane helix</keyword>
<evidence type="ECO:0000259" key="8">
    <source>
        <dbReference type="PROSITE" id="PS50885"/>
    </source>
</evidence>
<dbReference type="InterPro" id="IPR003660">
    <property type="entry name" value="HAMP_dom"/>
</dbReference>
<dbReference type="Pfam" id="PF00990">
    <property type="entry name" value="GGDEF"/>
    <property type="match status" value="1"/>
</dbReference>
<feature type="domain" description="PAC" evidence="7">
    <location>
        <begin position="582"/>
        <end position="634"/>
    </location>
</feature>
<evidence type="ECO:0000256" key="5">
    <source>
        <dbReference type="ARBA" id="ARBA00023136"/>
    </source>
</evidence>
<evidence type="ECO:0000313" key="10">
    <source>
        <dbReference type="EMBL" id="OOM77226.1"/>
    </source>
</evidence>
<dbReference type="SMART" id="SM00304">
    <property type="entry name" value="HAMP"/>
    <property type="match status" value="1"/>
</dbReference>
<evidence type="ECO:0000259" key="7">
    <source>
        <dbReference type="PROSITE" id="PS50113"/>
    </source>
</evidence>
<feature type="domain" description="HAMP" evidence="8">
    <location>
        <begin position="318"/>
        <end position="370"/>
    </location>
</feature>
<sequence length="800" mass="92382">MNIRRRFIIFSIILGIVPVIISTSICIAKFNAKNKELIEENVIASAHDQAMHLEYFFNQNISDLKIIAGIPLVKDFLIDPNNKADKKNKQDITEEVNDILNNRKNQQFYLNTGILINNTGVVIGSSDQENIGKIKILSKAELQKLEHNEVVVTNIVEKEYPNKKTKSVVIASPIFFENEYIGAVANVINMSYFEKIVNDVNFFEDGKIVIMDGNGVVASSNSENLTESIDKITIPNNLYEQWDKIDFDNNHNGVIEYTIGGIEKIGHYSRINDTGWIVLSSVNWEKFNTPRDKNIFTIVILLIFILIITIISYTFIINHFSKPIYELLKVIRKIKQGDYRDRFIYNKDNEFGEIAKAFNDLMDNIEKNKQYIETKNRDLQSITSNIPGGVHRCKIKGGEFYFDFLSSGYLNMLGYEKHEFREIFNKKIIDLFYENDRERVISETKEQLSKSNKYNVEYRIKRKDGSIIWLLDNGQIIKNKDGKVFSYNVAINITESKIIQEELKHSEERYRIIMSQTEDIIFEWDIIKDTINFSENWKKKFNSLQVMEEVSKKIYETNIIYKEDIKSFGKLLNNIINGNTYEETEIRLRKTEGDYIWCKIRITAMFDEKGNIFKAVGAIIDINKEKIKGEDLLFKAQRDSLTELFNKGNTQNMIEEYIENEGINSNSALFVIDIDNFKAVNDNLGHLAGDAVLRSISSMLAEVFSEDSIIGRIGGDEFVVFLKKISSEELLYKKADELVKGLRSNFTGETKEYKVSGSIGIAKYPEHGESFKELFENADKAVYLAKKKGKDNYCFYKDIK</sequence>
<dbReference type="GO" id="GO:0007165">
    <property type="term" value="P:signal transduction"/>
    <property type="evidence" value="ECO:0007669"/>
    <property type="project" value="InterPro"/>
</dbReference>
<dbReference type="InterPro" id="IPR000700">
    <property type="entry name" value="PAS-assoc_C"/>
</dbReference>
<dbReference type="PANTHER" id="PTHR44757">
    <property type="entry name" value="DIGUANYLATE CYCLASE DGCP"/>
    <property type="match status" value="1"/>
</dbReference>
<dbReference type="PROSITE" id="PS50113">
    <property type="entry name" value="PAC"/>
    <property type="match status" value="2"/>
</dbReference>
<dbReference type="InterPro" id="IPR029787">
    <property type="entry name" value="Nucleotide_cyclase"/>
</dbReference>
<dbReference type="PROSITE" id="PS50887">
    <property type="entry name" value="GGDEF"/>
    <property type="match status" value="1"/>
</dbReference>
<keyword evidence="11" id="KW-1185">Reference proteome</keyword>
<dbReference type="NCBIfam" id="TIGR00254">
    <property type="entry name" value="GGDEF"/>
    <property type="match status" value="1"/>
</dbReference>
<dbReference type="Pfam" id="PF00672">
    <property type="entry name" value="HAMP"/>
    <property type="match status" value="1"/>
</dbReference>
<feature type="transmembrane region" description="Helical" evidence="6">
    <location>
        <begin position="6"/>
        <end position="28"/>
    </location>
</feature>
<dbReference type="CDD" id="cd01949">
    <property type="entry name" value="GGDEF"/>
    <property type="match status" value="1"/>
</dbReference>
<gene>
    <name evidence="10" type="primary">gmr_3</name>
    <name evidence="10" type="ORF">CLPUN_23430</name>
</gene>
<evidence type="ECO:0000256" key="1">
    <source>
        <dbReference type="ARBA" id="ARBA00004651"/>
    </source>
</evidence>
<feature type="domain" description="PAC" evidence="7">
    <location>
        <begin position="454"/>
        <end position="505"/>
    </location>
</feature>
<evidence type="ECO:0000256" key="3">
    <source>
        <dbReference type="ARBA" id="ARBA00022692"/>
    </source>
</evidence>
<keyword evidence="10" id="KW-0378">Hydrolase</keyword>
<evidence type="ECO:0000256" key="6">
    <source>
        <dbReference type="SAM" id="Phobius"/>
    </source>
</evidence>
<dbReference type="SUPFAM" id="SSF158472">
    <property type="entry name" value="HAMP domain-like"/>
    <property type="match status" value="1"/>
</dbReference>
<dbReference type="Gene3D" id="6.10.340.10">
    <property type="match status" value="1"/>
</dbReference>
<dbReference type="SUPFAM" id="SSF55073">
    <property type="entry name" value="Nucleotide cyclase"/>
    <property type="match status" value="1"/>
</dbReference>
<evidence type="ECO:0000259" key="9">
    <source>
        <dbReference type="PROSITE" id="PS50887"/>
    </source>
</evidence>
<comment type="caution">
    <text evidence="10">The sequence shown here is derived from an EMBL/GenBank/DDBJ whole genome shotgun (WGS) entry which is preliminary data.</text>
</comment>
<dbReference type="Gene3D" id="3.30.450.20">
    <property type="entry name" value="PAS domain"/>
    <property type="match status" value="3"/>
</dbReference>
<comment type="subcellular location">
    <subcellularLocation>
        <location evidence="1">Cell membrane</location>
        <topology evidence="1">Multi-pass membrane protein</topology>
    </subcellularLocation>
</comment>
<dbReference type="EC" id="3.1.4.52" evidence="10"/>
<dbReference type="CDD" id="cd06225">
    <property type="entry name" value="HAMP"/>
    <property type="match status" value="1"/>
</dbReference>
<dbReference type="Pfam" id="PF08447">
    <property type="entry name" value="PAS_3"/>
    <property type="match status" value="2"/>
</dbReference>
<dbReference type="InterPro" id="IPR035965">
    <property type="entry name" value="PAS-like_dom_sf"/>
</dbReference>
<dbReference type="GO" id="GO:0071111">
    <property type="term" value="F:cyclic-guanylate-specific phosphodiesterase activity"/>
    <property type="evidence" value="ECO:0007669"/>
    <property type="project" value="UniProtKB-EC"/>
</dbReference>
<dbReference type="STRING" id="29367.CLPUN_23430"/>
<dbReference type="SMART" id="SM00267">
    <property type="entry name" value="GGDEF"/>
    <property type="match status" value="1"/>
</dbReference>
<dbReference type="InterPro" id="IPR000014">
    <property type="entry name" value="PAS"/>
</dbReference>
<accession>A0A1S8THS0</accession>
<keyword evidence="5 6" id="KW-0472">Membrane</keyword>
<dbReference type="SMART" id="SM00086">
    <property type="entry name" value="PAC"/>
    <property type="match status" value="2"/>
</dbReference>
<dbReference type="EMBL" id="LZZM01000153">
    <property type="protein sequence ID" value="OOM77226.1"/>
    <property type="molecule type" value="Genomic_DNA"/>
</dbReference>
<evidence type="ECO:0000256" key="4">
    <source>
        <dbReference type="ARBA" id="ARBA00022989"/>
    </source>
</evidence>
<dbReference type="CDD" id="cd00130">
    <property type="entry name" value="PAS"/>
    <property type="match status" value="2"/>
</dbReference>
<dbReference type="CDD" id="cd12912">
    <property type="entry name" value="PDC2_MCP_like"/>
    <property type="match status" value="1"/>
</dbReference>